<evidence type="ECO:0000313" key="3">
    <source>
        <dbReference type="Proteomes" id="UP000670925"/>
    </source>
</evidence>
<comment type="caution">
    <text evidence="2">The sequence shown here is derived from an EMBL/GenBank/DDBJ whole genome shotgun (WGS) entry which is preliminary data.</text>
</comment>
<dbReference type="RefSeq" id="WP_208464395.1">
    <property type="nucleotide sequence ID" value="NZ_JAGFOT010000010.1"/>
</dbReference>
<dbReference type="Proteomes" id="UP000670925">
    <property type="component" value="Unassembled WGS sequence"/>
</dbReference>
<gene>
    <name evidence="2" type="ORF">J5N55_10145</name>
</gene>
<organism evidence="2 3">
    <name type="scientific">Acinetobacter haemolyticus</name>
    <dbReference type="NCBI Taxonomy" id="29430"/>
    <lineage>
        <taxon>Bacteria</taxon>
        <taxon>Pseudomonadati</taxon>
        <taxon>Pseudomonadota</taxon>
        <taxon>Gammaproteobacteria</taxon>
        <taxon>Moraxellales</taxon>
        <taxon>Moraxellaceae</taxon>
        <taxon>Acinetobacter</taxon>
    </lineage>
</organism>
<sequence>MVFIRKFKKIVLILFAFFSASFANAMTNCGPYKVLGIQSQADGRILIRLQLGTNTITWKKLGNWNVPTTRPHMAVVMQAYAMGDAIVLRYQSDNYDCQSVDYSTDLDMVRISK</sequence>
<feature type="signal peptide" evidence="1">
    <location>
        <begin position="1"/>
        <end position="25"/>
    </location>
</feature>
<dbReference type="EMBL" id="JAGFOT010000010">
    <property type="protein sequence ID" value="MBO3658438.1"/>
    <property type="molecule type" value="Genomic_DNA"/>
</dbReference>
<keyword evidence="1" id="KW-0732">Signal</keyword>
<evidence type="ECO:0000313" key="2">
    <source>
        <dbReference type="EMBL" id="MBO3658438.1"/>
    </source>
</evidence>
<accession>A0AAW4JEU2</accession>
<protein>
    <submittedName>
        <fullName evidence="2">Uncharacterized protein</fullName>
    </submittedName>
</protein>
<name>A0AAW4JEU2_ACIHA</name>
<reference evidence="2" key="1">
    <citation type="submission" date="2021-03" db="EMBL/GenBank/DDBJ databases">
        <title>Acinetobacter spp. whole-genome sequenced from Terengganu.</title>
        <authorList>
            <person name="Mohd Rani F."/>
        </authorList>
    </citation>
    <scope>NUCLEOTIDE SEQUENCE</scope>
    <source>
        <strain evidence="2">AC1502</strain>
    </source>
</reference>
<dbReference type="AlphaFoldDB" id="A0AAW4JEU2"/>
<feature type="chain" id="PRO_5043632858" evidence="1">
    <location>
        <begin position="26"/>
        <end position="113"/>
    </location>
</feature>
<evidence type="ECO:0000256" key="1">
    <source>
        <dbReference type="SAM" id="SignalP"/>
    </source>
</evidence>
<proteinExistence type="predicted"/>